<sequence length="67" mass="7889">MLCVPRLLYLVLSVTWFQFSGYLLNRFFDSSIDPLRWQLINGYAWVAFSTGLIFIARARQLLQGMDR</sequence>
<evidence type="ECO:0000313" key="3">
    <source>
        <dbReference type="Proteomes" id="UP000284002"/>
    </source>
</evidence>
<accession>A0A423I033</accession>
<keyword evidence="1" id="KW-1133">Transmembrane helix</keyword>
<proteinExistence type="predicted"/>
<gene>
    <name evidence="2" type="ORF">BK662_05200</name>
</gene>
<keyword evidence="1" id="KW-0472">Membrane</keyword>
<evidence type="ECO:0000313" key="2">
    <source>
        <dbReference type="EMBL" id="RON18812.1"/>
    </source>
</evidence>
<name>A0A423I033_9PSED</name>
<feature type="transmembrane region" description="Helical" evidence="1">
    <location>
        <begin position="7"/>
        <end position="28"/>
    </location>
</feature>
<dbReference type="Proteomes" id="UP000284002">
    <property type="component" value="Unassembled WGS sequence"/>
</dbReference>
<protein>
    <submittedName>
        <fullName evidence="2">Uncharacterized protein</fullName>
    </submittedName>
</protein>
<reference evidence="2 3" key="1">
    <citation type="submission" date="2016-10" db="EMBL/GenBank/DDBJ databases">
        <title>Comparative genome analysis of multiple Pseudomonas spp. focuses on biocontrol and plant growth promoting traits.</title>
        <authorList>
            <person name="Tao X.-Y."/>
            <person name="Taylor C.G."/>
        </authorList>
    </citation>
    <scope>NUCLEOTIDE SEQUENCE [LARGE SCALE GENOMIC DNA]</scope>
    <source>
        <strain evidence="2 3">36C6</strain>
    </source>
</reference>
<comment type="caution">
    <text evidence="2">The sequence shown here is derived from an EMBL/GenBank/DDBJ whole genome shotgun (WGS) entry which is preliminary data.</text>
</comment>
<feature type="transmembrane region" description="Helical" evidence="1">
    <location>
        <begin position="40"/>
        <end position="58"/>
    </location>
</feature>
<organism evidence="2 3">
    <name type="scientific">Pseudomonas frederiksbergensis</name>
    <dbReference type="NCBI Taxonomy" id="104087"/>
    <lineage>
        <taxon>Bacteria</taxon>
        <taxon>Pseudomonadati</taxon>
        <taxon>Pseudomonadota</taxon>
        <taxon>Gammaproteobacteria</taxon>
        <taxon>Pseudomonadales</taxon>
        <taxon>Pseudomonadaceae</taxon>
        <taxon>Pseudomonas</taxon>
    </lineage>
</organism>
<dbReference type="EMBL" id="MOBM01000006">
    <property type="protein sequence ID" value="RON18812.1"/>
    <property type="molecule type" value="Genomic_DNA"/>
</dbReference>
<keyword evidence="1" id="KW-0812">Transmembrane</keyword>
<evidence type="ECO:0000256" key="1">
    <source>
        <dbReference type="SAM" id="Phobius"/>
    </source>
</evidence>
<dbReference type="AlphaFoldDB" id="A0A423I033"/>